<evidence type="ECO:0000313" key="1">
    <source>
        <dbReference type="EMBL" id="CAB4150486.1"/>
    </source>
</evidence>
<dbReference type="EMBL" id="LR798387">
    <property type="protein sequence ID" value="CAB5228318.1"/>
    <property type="molecule type" value="Genomic_DNA"/>
</dbReference>
<dbReference type="EMBL" id="LR796542">
    <property type="protein sequence ID" value="CAB4150486.1"/>
    <property type="molecule type" value="Genomic_DNA"/>
</dbReference>
<reference evidence="6" key="1">
    <citation type="submission" date="2020-05" db="EMBL/GenBank/DDBJ databases">
        <authorList>
            <person name="Chiriac C."/>
            <person name="Salcher M."/>
            <person name="Ghai R."/>
            <person name="Kavagutti S V."/>
        </authorList>
    </citation>
    <scope>NUCLEOTIDE SEQUENCE</scope>
</reference>
<dbReference type="EMBL" id="LR797396">
    <property type="protein sequence ID" value="CAB4213397.1"/>
    <property type="molecule type" value="Genomic_DNA"/>
</dbReference>
<evidence type="ECO:0000313" key="3">
    <source>
        <dbReference type="EMBL" id="CAB4199805.1"/>
    </source>
</evidence>
<proteinExistence type="predicted"/>
<dbReference type="EMBL" id="LR797290">
    <property type="protein sequence ID" value="CAB4199805.1"/>
    <property type="molecule type" value="Genomic_DNA"/>
</dbReference>
<evidence type="ECO:0000313" key="4">
    <source>
        <dbReference type="EMBL" id="CAB4213397.1"/>
    </source>
</evidence>
<evidence type="ECO:0000313" key="2">
    <source>
        <dbReference type="EMBL" id="CAB4182713.1"/>
    </source>
</evidence>
<evidence type="ECO:0000313" key="6">
    <source>
        <dbReference type="EMBL" id="CAB5228318.1"/>
    </source>
</evidence>
<dbReference type="EMBL" id="LR797473">
    <property type="protein sequence ID" value="CAB4218783.1"/>
    <property type="molecule type" value="Genomic_DNA"/>
</dbReference>
<gene>
    <name evidence="2" type="ORF">UFOVP1093_14</name>
    <name evidence="3" type="ORF">UFOVP1340_13</name>
    <name evidence="4" type="ORF">UFOVP1448_10</name>
    <name evidence="6" type="ORF">UFOVP1538_25</name>
    <name evidence="5" type="ORF">UFOVP1600_36</name>
    <name evidence="1" type="ORF">UFOVP569_37</name>
</gene>
<dbReference type="EMBL" id="LR797031">
    <property type="protein sequence ID" value="CAB4182713.1"/>
    <property type="molecule type" value="Genomic_DNA"/>
</dbReference>
<accession>A0A6J7XE67</accession>
<organism evidence="6">
    <name type="scientific">uncultured Caudovirales phage</name>
    <dbReference type="NCBI Taxonomy" id="2100421"/>
    <lineage>
        <taxon>Viruses</taxon>
        <taxon>Duplodnaviria</taxon>
        <taxon>Heunggongvirae</taxon>
        <taxon>Uroviricota</taxon>
        <taxon>Caudoviricetes</taxon>
        <taxon>Peduoviridae</taxon>
        <taxon>Maltschvirus</taxon>
        <taxon>Maltschvirus maltsch</taxon>
    </lineage>
</organism>
<sequence>MDLMNGFYHNLKIATNNPAKVELKTDIEEAVQALFEHSVKGLEEDVLYTLSHDISVHIIGRTDTNQMQYFVRANITGISLVSNGVITGADWGNITMTPLNGDYYHSDVMRAAVEILMNMEVVKQ</sequence>
<name>A0A6J7XE67_9CAUD</name>
<protein>
    <submittedName>
        <fullName evidence="6">Uncharacterized protein</fullName>
    </submittedName>
</protein>
<evidence type="ECO:0000313" key="5">
    <source>
        <dbReference type="EMBL" id="CAB4218783.1"/>
    </source>
</evidence>